<feature type="domain" description="NET" evidence="6">
    <location>
        <begin position="725"/>
        <end position="805"/>
    </location>
</feature>
<feature type="compositionally biased region" description="Acidic residues" evidence="3">
    <location>
        <begin position="891"/>
        <end position="902"/>
    </location>
</feature>
<name>A0A6G1L5D8_9PEZI</name>
<evidence type="ECO:0000259" key="5">
    <source>
        <dbReference type="PROSITE" id="PS50014"/>
    </source>
</evidence>
<dbReference type="PANTHER" id="PTHR22880:SF225">
    <property type="entry name" value="BROMODOMAIN-CONTAINING PROTEIN BET-1-RELATED"/>
    <property type="match status" value="1"/>
</dbReference>
<feature type="domain" description="Bromo" evidence="5">
    <location>
        <begin position="541"/>
        <end position="613"/>
    </location>
</feature>
<gene>
    <name evidence="7" type="ORF">EJ03DRAFT_135806</name>
</gene>
<dbReference type="PROSITE" id="PS50014">
    <property type="entry name" value="BROMODOMAIN_2"/>
    <property type="match status" value="2"/>
</dbReference>
<feature type="region of interest" description="Disordered" evidence="3">
    <location>
        <begin position="801"/>
        <end position="902"/>
    </location>
</feature>
<organism evidence="7 8">
    <name type="scientific">Teratosphaeria nubilosa</name>
    <dbReference type="NCBI Taxonomy" id="161662"/>
    <lineage>
        <taxon>Eukaryota</taxon>
        <taxon>Fungi</taxon>
        <taxon>Dikarya</taxon>
        <taxon>Ascomycota</taxon>
        <taxon>Pezizomycotina</taxon>
        <taxon>Dothideomycetes</taxon>
        <taxon>Dothideomycetidae</taxon>
        <taxon>Mycosphaerellales</taxon>
        <taxon>Teratosphaeriaceae</taxon>
        <taxon>Teratosphaeria</taxon>
    </lineage>
</organism>
<feature type="compositionally biased region" description="Low complexity" evidence="3">
    <location>
        <begin position="287"/>
        <end position="305"/>
    </location>
</feature>
<dbReference type="GO" id="GO:0006355">
    <property type="term" value="P:regulation of DNA-templated transcription"/>
    <property type="evidence" value="ECO:0007669"/>
    <property type="project" value="TreeGrafter"/>
</dbReference>
<feature type="chain" id="PRO_5026061637" evidence="4">
    <location>
        <begin position="29"/>
        <end position="902"/>
    </location>
</feature>
<proteinExistence type="predicted"/>
<evidence type="ECO:0000256" key="3">
    <source>
        <dbReference type="SAM" id="MobiDB-lite"/>
    </source>
</evidence>
<protein>
    <submittedName>
        <fullName evidence="7">Bromodomain-containing protein</fullName>
    </submittedName>
</protein>
<dbReference type="PANTHER" id="PTHR22880">
    <property type="entry name" value="FALZ-RELATED BROMODOMAIN-CONTAINING PROTEINS"/>
    <property type="match status" value="1"/>
</dbReference>
<evidence type="ECO:0000256" key="4">
    <source>
        <dbReference type="SAM" id="SignalP"/>
    </source>
</evidence>
<sequence length="902" mass="98174">MACALAISFLTPALFLLCLLSISLHVLILHPSDREDSIAHDAPTHTVNTESFEENAALPSKESAFDFKATPPDPAGPTPTEDVSSGIQPVADFVPKDAPTLSHPTPPPEEPLITSQANVDTQMRDADAEVSNVENADAAPAVDIQASVVTGNATATAAPSAESGLVRPREEDDDEADEERAAKRSKVDDEVAQSEPMQPEPTPAEPAASLTNGDAGAHQAAADHSFQPLEPTAEAGQQSTAEEEMTEPRAEAEKEPVPVAVKTESATLPAPPLQNDAEPPGTDAPDQEPQSAVAPAPAEPSAASEVEQDVKPAVDVKPSVEAENDAASTAAPYPDAQYSTAPMTDFQRATLLEKMKNLKKTKHSAVFLKPVDPVALNIPTYPEIVKNPMDLGTMDAKLKANQYESVQAFVDDFNLIIQNCRKFNGDAHPITASAFNIEAYFKRTMETVPGPDAAPPTRAPKRASPAVKNPARREPRAPAPAAQAPPAIGLDRRESIATGREPRTVKPTGPREIPYAKPKRKEHALELKFCEHVLKQIESPTLAHYNVPFLTPVDPVALNIPHYRQVIKHPMDISTMWQKLRSGQYSKAHEFRKDFELMVENCITFNPQGNPVRDMGIGLRREFERFWKEKEKWERQHKPDPVRGTSASADEESDEEEEEEDPGEDDKARQIKMLQEQLAAMQNMIGGLVPDKSTKKAKKRKGDKKSKAGGASAMSKARPAPAPAKKKAAGKPKQVTYEEKQEISEAVNRMDEGQVSGLTRIITENCVKYRDMEEMELEIDELPNDVQALLLKYVRRLFGRPKSVATYQTPDSPPDAGAEEDDEEYVAERGRHGSMGGGSKRKKHKPMSKQQQTAKMAELQNKLAQFDNAGASGSMSPSAAAYHQNNAAESSGDDESEESEEE</sequence>
<feature type="compositionally biased region" description="Acidic residues" evidence="3">
    <location>
        <begin position="649"/>
        <end position="664"/>
    </location>
</feature>
<dbReference type="InterPro" id="IPR001487">
    <property type="entry name" value="Bromodomain"/>
</dbReference>
<dbReference type="SMART" id="SM00297">
    <property type="entry name" value="BROMO"/>
    <property type="match status" value="2"/>
</dbReference>
<feature type="compositionally biased region" description="Basic and acidic residues" evidence="3">
    <location>
        <begin position="631"/>
        <end position="641"/>
    </location>
</feature>
<dbReference type="Pfam" id="PF17035">
    <property type="entry name" value="BET"/>
    <property type="match status" value="1"/>
</dbReference>
<feature type="region of interest" description="Disordered" evidence="3">
    <location>
        <begin position="448"/>
        <end position="518"/>
    </location>
</feature>
<feature type="region of interest" description="Disordered" evidence="3">
    <location>
        <begin position="685"/>
        <end position="741"/>
    </location>
</feature>
<dbReference type="InterPro" id="IPR050935">
    <property type="entry name" value="Bromo_chromatin_reader"/>
</dbReference>
<feature type="compositionally biased region" description="Basic and acidic residues" evidence="3">
    <location>
        <begin position="246"/>
        <end position="256"/>
    </location>
</feature>
<reference evidence="7" key="1">
    <citation type="journal article" date="2020" name="Stud. Mycol.">
        <title>101 Dothideomycetes genomes: a test case for predicting lifestyles and emergence of pathogens.</title>
        <authorList>
            <person name="Haridas S."/>
            <person name="Albert R."/>
            <person name="Binder M."/>
            <person name="Bloem J."/>
            <person name="Labutti K."/>
            <person name="Salamov A."/>
            <person name="Andreopoulos B."/>
            <person name="Baker S."/>
            <person name="Barry K."/>
            <person name="Bills G."/>
            <person name="Bluhm B."/>
            <person name="Cannon C."/>
            <person name="Castanera R."/>
            <person name="Culley D."/>
            <person name="Daum C."/>
            <person name="Ezra D."/>
            <person name="Gonzalez J."/>
            <person name="Henrissat B."/>
            <person name="Kuo A."/>
            <person name="Liang C."/>
            <person name="Lipzen A."/>
            <person name="Lutzoni F."/>
            <person name="Magnuson J."/>
            <person name="Mondo S."/>
            <person name="Nolan M."/>
            <person name="Ohm R."/>
            <person name="Pangilinan J."/>
            <person name="Park H.-J."/>
            <person name="Ramirez L."/>
            <person name="Alfaro M."/>
            <person name="Sun H."/>
            <person name="Tritt A."/>
            <person name="Yoshinaga Y."/>
            <person name="Zwiers L.-H."/>
            <person name="Turgeon B."/>
            <person name="Goodwin S."/>
            <person name="Spatafora J."/>
            <person name="Crous P."/>
            <person name="Grigoriev I."/>
        </authorList>
    </citation>
    <scope>NUCLEOTIDE SEQUENCE</scope>
    <source>
        <strain evidence="7">CBS 116005</strain>
    </source>
</reference>
<feature type="compositionally biased region" description="Basic and acidic residues" evidence="3">
    <location>
        <begin position="179"/>
        <end position="189"/>
    </location>
</feature>
<feature type="region of interest" description="Disordered" evidence="3">
    <location>
        <begin position="153"/>
        <end position="339"/>
    </location>
</feature>
<dbReference type="OrthoDB" id="784962at2759"/>
<feature type="compositionally biased region" description="Low complexity" evidence="3">
    <location>
        <begin position="708"/>
        <end position="719"/>
    </location>
</feature>
<feature type="compositionally biased region" description="Basic residues" evidence="3">
    <location>
        <begin position="695"/>
        <end position="704"/>
    </location>
</feature>
<keyword evidence="1 2" id="KW-0103">Bromodomain</keyword>
<feature type="signal peptide" evidence="4">
    <location>
        <begin position="1"/>
        <end position="28"/>
    </location>
</feature>
<feature type="compositionally biased region" description="Low complexity" evidence="3">
    <location>
        <begin position="213"/>
        <end position="224"/>
    </location>
</feature>
<feature type="compositionally biased region" description="Basic and acidic residues" evidence="3">
    <location>
        <begin position="308"/>
        <end position="320"/>
    </location>
</feature>
<evidence type="ECO:0000313" key="8">
    <source>
        <dbReference type="Proteomes" id="UP000799436"/>
    </source>
</evidence>
<feature type="compositionally biased region" description="Basic and acidic residues" evidence="3">
    <location>
        <begin position="490"/>
        <end position="504"/>
    </location>
</feature>
<feature type="compositionally biased region" description="Low complexity" evidence="3">
    <location>
        <begin position="869"/>
        <end position="881"/>
    </location>
</feature>
<feature type="domain" description="Bromo" evidence="5">
    <location>
        <begin position="359"/>
        <end position="431"/>
    </location>
</feature>
<dbReference type="InterPro" id="IPR038336">
    <property type="entry name" value="NET_sf"/>
</dbReference>
<dbReference type="InterPro" id="IPR036427">
    <property type="entry name" value="Bromodomain-like_sf"/>
</dbReference>
<dbReference type="EMBL" id="ML995848">
    <property type="protein sequence ID" value="KAF2768055.1"/>
    <property type="molecule type" value="Genomic_DNA"/>
</dbReference>
<dbReference type="SUPFAM" id="SSF47370">
    <property type="entry name" value="Bromodomain"/>
    <property type="match status" value="2"/>
</dbReference>
<dbReference type="InterPro" id="IPR027353">
    <property type="entry name" value="NET_dom"/>
</dbReference>
<dbReference type="PRINTS" id="PR00503">
    <property type="entry name" value="BROMODOMAIN"/>
</dbReference>
<evidence type="ECO:0000313" key="7">
    <source>
        <dbReference type="EMBL" id="KAF2768055.1"/>
    </source>
</evidence>
<evidence type="ECO:0000256" key="2">
    <source>
        <dbReference type="PROSITE-ProRule" id="PRU00035"/>
    </source>
</evidence>
<accession>A0A6G1L5D8</accession>
<dbReference type="Gene3D" id="1.20.1270.220">
    <property type="match status" value="1"/>
</dbReference>
<dbReference type="AlphaFoldDB" id="A0A6G1L5D8"/>
<evidence type="ECO:0000256" key="1">
    <source>
        <dbReference type="ARBA" id="ARBA00023117"/>
    </source>
</evidence>
<dbReference type="Gene3D" id="1.20.920.10">
    <property type="entry name" value="Bromodomain-like"/>
    <property type="match status" value="2"/>
</dbReference>
<dbReference type="Pfam" id="PF00439">
    <property type="entry name" value="Bromodomain"/>
    <property type="match status" value="2"/>
</dbReference>
<dbReference type="GO" id="GO:0000785">
    <property type="term" value="C:chromatin"/>
    <property type="evidence" value="ECO:0007669"/>
    <property type="project" value="TreeGrafter"/>
</dbReference>
<keyword evidence="8" id="KW-1185">Reference proteome</keyword>
<feature type="region of interest" description="Disordered" evidence="3">
    <location>
        <begin position="631"/>
        <end position="667"/>
    </location>
</feature>
<dbReference type="PROSITE" id="PS51525">
    <property type="entry name" value="NET"/>
    <property type="match status" value="1"/>
</dbReference>
<keyword evidence="4" id="KW-0732">Signal</keyword>
<dbReference type="GO" id="GO:0006338">
    <property type="term" value="P:chromatin remodeling"/>
    <property type="evidence" value="ECO:0007669"/>
    <property type="project" value="TreeGrafter"/>
</dbReference>
<evidence type="ECO:0000259" key="6">
    <source>
        <dbReference type="PROSITE" id="PS51525"/>
    </source>
</evidence>
<dbReference type="GO" id="GO:0005634">
    <property type="term" value="C:nucleus"/>
    <property type="evidence" value="ECO:0007669"/>
    <property type="project" value="TreeGrafter"/>
</dbReference>
<dbReference type="Proteomes" id="UP000799436">
    <property type="component" value="Unassembled WGS sequence"/>
</dbReference>
<feature type="region of interest" description="Disordered" evidence="3">
    <location>
        <begin position="64"/>
        <end position="113"/>
    </location>
</feature>